<comment type="caution">
    <text evidence="1">The sequence shown here is derived from an EMBL/GenBank/DDBJ whole genome shotgun (WGS) entry which is preliminary data.</text>
</comment>
<accession>A0ACB9GCX9</accession>
<reference evidence="1 2" key="2">
    <citation type="journal article" date="2022" name="Mol. Ecol. Resour.">
        <title>The genomes of chicory, endive, great burdock and yacon provide insights into Asteraceae paleo-polyploidization history and plant inulin production.</title>
        <authorList>
            <person name="Fan W."/>
            <person name="Wang S."/>
            <person name="Wang H."/>
            <person name="Wang A."/>
            <person name="Jiang F."/>
            <person name="Liu H."/>
            <person name="Zhao H."/>
            <person name="Xu D."/>
            <person name="Zhang Y."/>
        </authorList>
    </citation>
    <scope>NUCLEOTIDE SEQUENCE [LARGE SCALE GENOMIC DNA]</scope>
    <source>
        <strain evidence="2">cv. Punajuju</strain>
        <tissue evidence="1">Leaves</tissue>
    </source>
</reference>
<protein>
    <submittedName>
        <fullName evidence="1">Uncharacterized protein</fullName>
    </submittedName>
</protein>
<organism evidence="1 2">
    <name type="scientific">Cichorium intybus</name>
    <name type="common">Chicory</name>
    <dbReference type="NCBI Taxonomy" id="13427"/>
    <lineage>
        <taxon>Eukaryota</taxon>
        <taxon>Viridiplantae</taxon>
        <taxon>Streptophyta</taxon>
        <taxon>Embryophyta</taxon>
        <taxon>Tracheophyta</taxon>
        <taxon>Spermatophyta</taxon>
        <taxon>Magnoliopsida</taxon>
        <taxon>eudicotyledons</taxon>
        <taxon>Gunneridae</taxon>
        <taxon>Pentapetalae</taxon>
        <taxon>asterids</taxon>
        <taxon>campanulids</taxon>
        <taxon>Asterales</taxon>
        <taxon>Asteraceae</taxon>
        <taxon>Cichorioideae</taxon>
        <taxon>Cichorieae</taxon>
        <taxon>Cichoriinae</taxon>
        <taxon>Cichorium</taxon>
    </lineage>
</organism>
<proteinExistence type="predicted"/>
<dbReference type="EMBL" id="CM042010">
    <property type="protein sequence ID" value="KAI3781464.1"/>
    <property type="molecule type" value="Genomic_DNA"/>
</dbReference>
<name>A0ACB9GCX9_CICIN</name>
<sequence length="213" mass="25365">MTHQQCIVKGCLILLQIWCYEHIVIGRPKLLDCPSTFPRVCRWESSGRQNLTFNFDELNHTQILWRLEPTSEEIQIDIIKEIPQEWYLRSGLGTIEEPIYIESERGIKMARVHQKEKEKEKEKEQEQEQPMMKKESTIFVLTDDDESNTIMDLKEENRELKAIVEKQSKEKEVMKKEIEELRMLVEKLRSNKTMMENCVSDLEKILSEYDLDS</sequence>
<keyword evidence="2" id="KW-1185">Reference proteome</keyword>
<evidence type="ECO:0000313" key="2">
    <source>
        <dbReference type="Proteomes" id="UP001055811"/>
    </source>
</evidence>
<evidence type="ECO:0000313" key="1">
    <source>
        <dbReference type="EMBL" id="KAI3781464.1"/>
    </source>
</evidence>
<gene>
    <name evidence="1" type="ORF">L2E82_11479</name>
</gene>
<dbReference type="Proteomes" id="UP001055811">
    <property type="component" value="Linkage Group LG02"/>
</dbReference>
<reference evidence="2" key="1">
    <citation type="journal article" date="2022" name="Mol. Ecol. Resour.">
        <title>The genomes of chicory, endive, great burdock and yacon provide insights into Asteraceae palaeo-polyploidization history and plant inulin production.</title>
        <authorList>
            <person name="Fan W."/>
            <person name="Wang S."/>
            <person name="Wang H."/>
            <person name="Wang A."/>
            <person name="Jiang F."/>
            <person name="Liu H."/>
            <person name="Zhao H."/>
            <person name="Xu D."/>
            <person name="Zhang Y."/>
        </authorList>
    </citation>
    <scope>NUCLEOTIDE SEQUENCE [LARGE SCALE GENOMIC DNA]</scope>
    <source>
        <strain evidence="2">cv. Punajuju</strain>
    </source>
</reference>